<feature type="transmembrane region" description="Helical" evidence="6">
    <location>
        <begin position="96"/>
        <end position="117"/>
    </location>
</feature>
<evidence type="ECO:0000256" key="6">
    <source>
        <dbReference type="SAM" id="Phobius"/>
    </source>
</evidence>
<keyword evidence="4 6" id="KW-1133">Transmembrane helix</keyword>
<dbReference type="EMBL" id="LGLV01000006">
    <property type="protein sequence ID" value="OBZ95534.1"/>
    <property type="molecule type" value="Genomic_DNA"/>
</dbReference>
<proteinExistence type="inferred from homology"/>
<organism evidence="8 9">
    <name type="scientific">Pararhizobium polonicum</name>
    <dbReference type="NCBI Taxonomy" id="1612624"/>
    <lineage>
        <taxon>Bacteria</taxon>
        <taxon>Pseudomonadati</taxon>
        <taxon>Pseudomonadota</taxon>
        <taxon>Alphaproteobacteria</taxon>
        <taxon>Hyphomicrobiales</taxon>
        <taxon>Rhizobiaceae</taxon>
        <taxon>Rhizobium/Agrobacterium group</taxon>
        <taxon>Pararhizobium</taxon>
    </lineage>
</organism>
<dbReference type="InterPro" id="IPR037185">
    <property type="entry name" value="EmrE-like"/>
</dbReference>
<evidence type="ECO:0000259" key="7">
    <source>
        <dbReference type="Pfam" id="PF00892"/>
    </source>
</evidence>
<dbReference type="Proteomes" id="UP000093111">
    <property type="component" value="Unassembled WGS sequence"/>
</dbReference>
<dbReference type="Pfam" id="PF00892">
    <property type="entry name" value="EamA"/>
    <property type="match status" value="1"/>
</dbReference>
<dbReference type="SUPFAM" id="SSF103481">
    <property type="entry name" value="Multidrug resistance efflux transporter EmrE"/>
    <property type="match status" value="2"/>
</dbReference>
<keyword evidence="9" id="KW-1185">Reference proteome</keyword>
<evidence type="ECO:0000256" key="5">
    <source>
        <dbReference type="ARBA" id="ARBA00023136"/>
    </source>
</evidence>
<evidence type="ECO:0000313" key="8">
    <source>
        <dbReference type="EMBL" id="OBZ95534.1"/>
    </source>
</evidence>
<dbReference type="RefSeq" id="WP_068953778.1">
    <property type="nucleotide sequence ID" value="NZ_LGLV01000006.1"/>
</dbReference>
<dbReference type="PANTHER" id="PTHR22911:SF6">
    <property type="entry name" value="SOLUTE CARRIER FAMILY 35 MEMBER G1"/>
    <property type="match status" value="1"/>
</dbReference>
<keyword evidence="3 6" id="KW-0812">Transmembrane</keyword>
<feature type="transmembrane region" description="Helical" evidence="6">
    <location>
        <begin position="40"/>
        <end position="60"/>
    </location>
</feature>
<dbReference type="GO" id="GO:0016020">
    <property type="term" value="C:membrane"/>
    <property type="evidence" value="ECO:0007669"/>
    <property type="project" value="UniProtKB-SubCell"/>
</dbReference>
<feature type="transmembrane region" description="Helical" evidence="6">
    <location>
        <begin position="188"/>
        <end position="207"/>
    </location>
</feature>
<dbReference type="OrthoDB" id="9815809at2"/>
<comment type="subcellular location">
    <subcellularLocation>
        <location evidence="1">Membrane</location>
        <topology evidence="1">Multi-pass membrane protein</topology>
    </subcellularLocation>
</comment>
<dbReference type="AlphaFoldDB" id="A0A1C7P760"/>
<feature type="transmembrane region" description="Helical" evidence="6">
    <location>
        <begin position="126"/>
        <end position="144"/>
    </location>
</feature>
<feature type="transmembrane region" description="Helical" evidence="6">
    <location>
        <begin position="227"/>
        <end position="246"/>
    </location>
</feature>
<name>A0A1C7P760_9HYPH</name>
<comment type="caution">
    <text evidence="8">The sequence shown here is derived from an EMBL/GenBank/DDBJ whole genome shotgun (WGS) entry which is preliminary data.</text>
</comment>
<evidence type="ECO:0000256" key="3">
    <source>
        <dbReference type="ARBA" id="ARBA00022692"/>
    </source>
</evidence>
<feature type="transmembrane region" description="Helical" evidence="6">
    <location>
        <begin position="72"/>
        <end position="90"/>
    </location>
</feature>
<dbReference type="InterPro" id="IPR000620">
    <property type="entry name" value="EamA_dom"/>
</dbReference>
<comment type="similarity">
    <text evidence="2">Belongs to the drug/metabolite transporter (DMT) superfamily. 10 TMS drug/metabolite exporter (DME) (TC 2.A.7.3) family.</text>
</comment>
<feature type="domain" description="EamA" evidence="7">
    <location>
        <begin position="13"/>
        <end position="140"/>
    </location>
</feature>
<feature type="transmembrane region" description="Helical" evidence="6">
    <location>
        <begin position="253"/>
        <end position="273"/>
    </location>
</feature>
<keyword evidence="5 6" id="KW-0472">Membrane</keyword>
<protein>
    <recommendedName>
        <fullName evidence="7">EamA domain-containing protein</fullName>
    </recommendedName>
</protein>
<reference evidence="8 9" key="1">
    <citation type="journal article" date="2016" name="Syst. Appl. Microbiol.">
        <title>Pararhizobium polonicum sp. nov. isolated from tumors on stone fruit rootstocks.</title>
        <authorList>
            <person name="Pulawska J."/>
            <person name="Kuzmanovic N."/>
            <person name="Willems A."/>
            <person name="Pothier J.F."/>
        </authorList>
    </citation>
    <scope>NUCLEOTIDE SEQUENCE [LARGE SCALE GENOMIC DNA]</scope>
    <source>
        <strain evidence="8 9">F5.1</strain>
    </source>
</reference>
<sequence length="312" mass="33666">MVMASAQRNSVVKGVIVILLTVFTMALTDAFVKSASADMTLWQIYVLRSTIAIPVLLMLARGSVWPAAPIWVALRSLCLGLMYLAIYAAIPMLDLSVIAASLYIGPLFIVVLSAIVLGERIAWHQWAGIVVGFVGGLVIVRPAAADFSPLSLFPVVAAFLYAVAAVLTRAKCPTEKPLTMALWQNAMLLAFGCIASVAIVWSGTGLAYDYPFLLGRWTEMGVSEWRIILILAALILGVSIGLARAYQSEHPQVIATFDYAYLVFAAFWGFVFFGEVPDVMTLAGMAFIVLAGLIQLFAERLVGKQARSVGQV</sequence>
<accession>A0A1C7P760</accession>
<evidence type="ECO:0000256" key="2">
    <source>
        <dbReference type="ARBA" id="ARBA00009853"/>
    </source>
</evidence>
<feature type="transmembrane region" description="Helical" evidence="6">
    <location>
        <begin position="279"/>
        <end position="298"/>
    </location>
</feature>
<gene>
    <name evidence="8" type="ORF">ADU59_08975</name>
</gene>
<evidence type="ECO:0000256" key="1">
    <source>
        <dbReference type="ARBA" id="ARBA00004141"/>
    </source>
</evidence>
<evidence type="ECO:0000313" key="9">
    <source>
        <dbReference type="Proteomes" id="UP000093111"/>
    </source>
</evidence>
<dbReference type="PANTHER" id="PTHR22911">
    <property type="entry name" value="ACYL-MALONYL CONDENSING ENZYME-RELATED"/>
    <property type="match status" value="1"/>
</dbReference>
<feature type="transmembrane region" description="Helical" evidence="6">
    <location>
        <begin position="150"/>
        <end position="167"/>
    </location>
</feature>
<dbReference type="PATRIC" id="fig|1612624.7.peg.3333"/>
<evidence type="ECO:0000256" key="4">
    <source>
        <dbReference type="ARBA" id="ARBA00022989"/>
    </source>
</evidence>